<dbReference type="AlphaFoldDB" id="A0A0L8JQ99"/>
<reference evidence="2 3" key="1">
    <citation type="submission" date="2015-06" db="EMBL/GenBank/DDBJ databases">
        <authorList>
            <person name="Hoefler B.C."/>
            <person name="Straight P.D."/>
        </authorList>
    </citation>
    <scope>NUCLEOTIDE SEQUENCE [LARGE SCALE GENOMIC DNA]</scope>
    <source>
        <strain evidence="2 3">NRRL 3427</strain>
    </source>
</reference>
<evidence type="ECO:0000256" key="1">
    <source>
        <dbReference type="SAM" id="Phobius"/>
    </source>
</evidence>
<dbReference type="Proteomes" id="UP000037023">
    <property type="component" value="Unassembled WGS sequence"/>
</dbReference>
<name>A0A0L8JQ99_STRVR</name>
<keyword evidence="1" id="KW-0472">Membrane</keyword>
<protein>
    <submittedName>
        <fullName evidence="2">Uncharacterized protein</fullName>
    </submittedName>
</protein>
<dbReference type="EMBL" id="LGUP01000363">
    <property type="protein sequence ID" value="KOG15853.1"/>
    <property type="molecule type" value="Genomic_DNA"/>
</dbReference>
<proteinExistence type="predicted"/>
<dbReference type="PATRIC" id="fig|1938.6.peg.5761"/>
<feature type="transmembrane region" description="Helical" evidence="1">
    <location>
        <begin position="62"/>
        <end position="85"/>
    </location>
</feature>
<feature type="transmembrane region" description="Helical" evidence="1">
    <location>
        <begin position="32"/>
        <end position="50"/>
    </location>
</feature>
<evidence type="ECO:0000313" key="3">
    <source>
        <dbReference type="Proteomes" id="UP000037023"/>
    </source>
</evidence>
<keyword evidence="1" id="KW-0812">Transmembrane</keyword>
<organism evidence="2 3">
    <name type="scientific">Streptomyces viridochromogenes</name>
    <dbReference type="NCBI Taxonomy" id="1938"/>
    <lineage>
        <taxon>Bacteria</taxon>
        <taxon>Bacillati</taxon>
        <taxon>Actinomycetota</taxon>
        <taxon>Actinomycetes</taxon>
        <taxon>Kitasatosporales</taxon>
        <taxon>Streptomycetaceae</taxon>
        <taxon>Streptomyces</taxon>
    </lineage>
</organism>
<keyword evidence="1" id="KW-1133">Transmembrane helix</keyword>
<comment type="caution">
    <text evidence="2">The sequence shown here is derived from an EMBL/GenBank/DDBJ whole genome shotgun (WGS) entry which is preliminary data.</text>
</comment>
<evidence type="ECO:0000313" key="2">
    <source>
        <dbReference type="EMBL" id="KOG15853.1"/>
    </source>
</evidence>
<sequence length="186" mass="19588">MVLAGGVAAGVACLVGPWLAESTRLLVLATAFEYRWPSFAVAVVLLGAAVRLLTDRAAIRRLAFALCGVALIGTGWFRMVVFPMIGGDWEETARTAAPRGADRYLVVEEGAAMIDPLWRVTVVDGSGIAARRWPVASLNGDSAEGALSNVAWAGPDALVLTTGDGEVTTVRLDPRTGEPERELSVP</sequence>
<accession>A0A0L8JQ99</accession>
<gene>
    <name evidence="2" type="ORF">ADK34_26845</name>
</gene>